<sequence>MQNLLRRKIYNGELLEAVELSYKIEIPELEGLLMEWAFEEPSMIIYTFICRRLEKAESDELHSLAADILCHPLCHLEGAYLSSFYHAQECVRLAPENVSYREFLLFFAEIPEKLLDKKIALKLAEDILQENPSSQAAKTFMKENR</sequence>
<organism evidence="1 2">
    <name type="scientific">Bacillus cereus</name>
    <dbReference type="NCBI Taxonomy" id="1396"/>
    <lineage>
        <taxon>Bacteria</taxon>
        <taxon>Bacillati</taxon>
        <taxon>Bacillota</taxon>
        <taxon>Bacilli</taxon>
        <taxon>Bacillales</taxon>
        <taxon>Bacillaceae</taxon>
        <taxon>Bacillus</taxon>
        <taxon>Bacillus cereus group</taxon>
    </lineage>
</organism>
<dbReference type="AlphaFoldDB" id="A0AA44QDH6"/>
<dbReference type="Proteomes" id="UP000226357">
    <property type="component" value="Unassembled WGS sequence"/>
</dbReference>
<evidence type="ECO:0000313" key="1">
    <source>
        <dbReference type="EMBL" id="PFS06058.1"/>
    </source>
</evidence>
<protein>
    <submittedName>
        <fullName evidence="1">Uncharacterized protein</fullName>
    </submittedName>
</protein>
<reference evidence="1 2" key="1">
    <citation type="submission" date="2017-09" db="EMBL/GenBank/DDBJ databases">
        <title>Large-scale bioinformatics analysis of Bacillus genomes uncovers conserved roles of natural products in bacterial physiology.</title>
        <authorList>
            <consortium name="Agbiome Team Llc"/>
            <person name="Bleich R.M."/>
            <person name="Grubbs K.J."/>
            <person name="Santa Maria K.C."/>
            <person name="Allen S.E."/>
            <person name="Farag S."/>
            <person name="Shank E.A."/>
            <person name="Bowers A."/>
        </authorList>
    </citation>
    <scope>NUCLEOTIDE SEQUENCE [LARGE SCALE GENOMIC DNA]</scope>
    <source>
        <strain evidence="1 2">AFS067272</strain>
    </source>
</reference>
<dbReference type="EMBL" id="NVBO01000028">
    <property type="protein sequence ID" value="PFS06058.1"/>
    <property type="molecule type" value="Genomic_DNA"/>
</dbReference>
<accession>A0AA44QDH6</accession>
<comment type="caution">
    <text evidence="1">The sequence shown here is derived from an EMBL/GenBank/DDBJ whole genome shotgun (WGS) entry which is preliminary data.</text>
</comment>
<dbReference type="RefSeq" id="WP_098359714.1">
    <property type="nucleotide sequence ID" value="NZ_NTUG01000028.1"/>
</dbReference>
<evidence type="ECO:0000313" key="2">
    <source>
        <dbReference type="Proteomes" id="UP000226357"/>
    </source>
</evidence>
<name>A0AA44QDH6_BACCE</name>
<proteinExistence type="predicted"/>
<gene>
    <name evidence="1" type="ORF">COK38_03595</name>
</gene>